<dbReference type="Proteomes" id="UP000006755">
    <property type="component" value="Unassembled WGS sequence"/>
</dbReference>
<proteinExistence type="inferred from homology"/>
<evidence type="ECO:0000256" key="4">
    <source>
        <dbReference type="ARBA" id="ARBA00022519"/>
    </source>
</evidence>
<comment type="caution">
    <text evidence="12">The sequence shown here is derived from an EMBL/GenBank/DDBJ whole genome shotgun (WGS) entry which is preliminary data.</text>
</comment>
<protein>
    <recommendedName>
        <fullName evidence="11">Sulfate transporter CysZ</fullName>
    </recommendedName>
</protein>
<dbReference type="Pfam" id="PF07264">
    <property type="entry name" value="EI24"/>
    <property type="match status" value="1"/>
</dbReference>
<feature type="transmembrane region" description="Helical" evidence="11">
    <location>
        <begin position="69"/>
        <end position="95"/>
    </location>
</feature>
<evidence type="ECO:0000256" key="11">
    <source>
        <dbReference type="HAMAP-Rule" id="MF_00468"/>
    </source>
</evidence>
<dbReference type="NCBIfam" id="NF003433">
    <property type="entry name" value="PRK04949.1"/>
    <property type="match status" value="1"/>
</dbReference>
<dbReference type="GO" id="GO:0009675">
    <property type="term" value="F:high-affinity sulfate:proton symporter activity"/>
    <property type="evidence" value="ECO:0007669"/>
    <property type="project" value="TreeGrafter"/>
</dbReference>
<comment type="similarity">
    <text evidence="11">Belongs to the CysZ family.</text>
</comment>
<dbReference type="GO" id="GO:0000103">
    <property type="term" value="P:sulfate assimilation"/>
    <property type="evidence" value="ECO:0007669"/>
    <property type="project" value="InterPro"/>
</dbReference>
<comment type="subcellular location">
    <subcellularLocation>
        <location evidence="11">Cell inner membrane</location>
        <topology evidence="11">Multi-pass membrane protein</topology>
    </subcellularLocation>
    <subcellularLocation>
        <location evidence="1">Membrane</location>
        <topology evidence="1">Multi-pass membrane protein</topology>
    </subcellularLocation>
</comment>
<dbReference type="InterPro" id="IPR059112">
    <property type="entry name" value="CysZ/EI24"/>
</dbReference>
<evidence type="ECO:0000256" key="6">
    <source>
        <dbReference type="ARBA" id="ARBA00022692"/>
    </source>
</evidence>
<keyword evidence="5 11" id="KW-0028">Amino-acid biosynthesis</keyword>
<keyword evidence="6 11" id="KW-0812">Transmembrane</keyword>
<comment type="function">
    <text evidence="11">High affinity, high specificity proton-dependent sulfate transporter, which mediates sulfate uptake. Provides the sulfur source for the cysteine synthesis pathway.</text>
</comment>
<evidence type="ECO:0000256" key="8">
    <source>
        <dbReference type="ARBA" id="ARBA00023032"/>
    </source>
</evidence>
<keyword evidence="9 11" id="KW-0472">Membrane</keyword>
<evidence type="ECO:0000256" key="2">
    <source>
        <dbReference type="ARBA" id="ARBA00022448"/>
    </source>
</evidence>
<keyword evidence="2 11" id="KW-0813">Transport</keyword>
<dbReference type="STRING" id="745411.B3C1_16621"/>
<evidence type="ECO:0000313" key="13">
    <source>
        <dbReference type="Proteomes" id="UP000006755"/>
    </source>
</evidence>
<evidence type="ECO:0000256" key="10">
    <source>
        <dbReference type="ARBA" id="ARBA00023192"/>
    </source>
</evidence>
<keyword evidence="8 11" id="KW-0764">Sulfate transport</keyword>
<dbReference type="EMBL" id="AMRI01000029">
    <property type="protein sequence ID" value="EKE68671.1"/>
    <property type="molecule type" value="Genomic_DNA"/>
</dbReference>
<sequence length="247" mass="28139">MAHPVSGAHYLMRGFSLIQEKGLRRFVLFPLLVNLLLFAGAFTWLMFRLGDLVDYVLSYLPGWLEWLEYLIWPLGVVAVLVVFSFIFSALANWIAAPFNGLLAERVELMLTGEPLPDASLAEVVKDMPRVFGREWAKLKYCLPRAIGFLLLFLVPVIGQTLGAVLWFLFGAWMMAIQYLDYPFDNHKIPFEDMKMALKYQRSASFSFGMLATVLAMVPIVNLIVMPVAVCGATAMWVERFRPHLLRR</sequence>
<keyword evidence="4 11" id="KW-0997">Cell inner membrane</keyword>
<dbReference type="InterPro" id="IPR022985">
    <property type="entry name" value="Sulfate_CysZ"/>
</dbReference>
<keyword evidence="7 11" id="KW-1133">Transmembrane helix</keyword>
<evidence type="ECO:0000256" key="1">
    <source>
        <dbReference type="ARBA" id="ARBA00004141"/>
    </source>
</evidence>
<dbReference type="AlphaFoldDB" id="K2IFC8"/>
<evidence type="ECO:0000256" key="9">
    <source>
        <dbReference type="ARBA" id="ARBA00023136"/>
    </source>
</evidence>
<keyword evidence="3 11" id="KW-1003">Cell membrane</keyword>
<keyword evidence="10 11" id="KW-0198">Cysteine biosynthesis</keyword>
<keyword evidence="13" id="KW-1185">Reference proteome</keyword>
<accession>K2IFC8</accession>
<feature type="transmembrane region" description="Helical" evidence="11">
    <location>
        <begin position="207"/>
        <end position="237"/>
    </location>
</feature>
<dbReference type="GO" id="GO:0019344">
    <property type="term" value="P:cysteine biosynthetic process"/>
    <property type="evidence" value="ECO:0007669"/>
    <property type="project" value="UniProtKB-UniRule"/>
</dbReference>
<dbReference type="GO" id="GO:0005886">
    <property type="term" value="C:plasma membrane"/>
    <property type="evidence" value="ECO:0007669"/>
    <property type="project" value="UniProtKB-SubCell"/>
</dbReference>
<feature type="transmembrane region" description="Helical" evidence="11">
    <location>
        <begin position="145"/>
        <end position="169"/>
    </location>
</feature>
<reference evidence="12 13" key="1">
    <citation type="journal article" date="2012" name="J. Bacteriol.">
        <title>Genome Sequence of Gallaecimonas xiamenensis Type Strain 3-C-1.</title>
        <authorList>
            <person name="Lai Q."/>
            <person name="Wang L."/>
            <person name="Wang W."/>
            <person name="Shao Z."/>
        </authorList>
    </citation>
    <scope>NUCLEOTIDE SEQUENCE [LARGE SCALE GENOMIC DNA]</scope>
    <source>
        <strain evidence="12 13">3-C-1</strain>
    </source>
</reference>
<evidence type="ECO:0000256" key="7">
    <source>
        <dbReference type="ARBA" id="ARBA00022989"/>
    </source>
</evidence>
<organism evidence="12 13">
    <name type="scientific">Gallaecimonas xiamenensis 3-C-1</name>
    <dbReference type="NCBI Taxonomy" id="745411"/>
    <lineage>
        <taxon>Bacteria</taxon>
        <taxon>Pseudomonadati</taxon>
        <taxon>Pseudomonadota</taxon>
        <taxon>Gammaproteobacteria</taxon>
        <taxon>Enterobacterales</taxon>
        <taxon>Gallaecimonadaceae</taxon>
        <taxon>Gallaecimonas</taxon>
    </lineage>
</organism>
<evidence type="ECO:0000256" key="3">
    <source>
        <dbReference type="ARBA" id="ARBA00022475"/>
    </source>
</evidence>
<dbReference type="HAMAP" id="MF_00468">
    <property type="entry name" value="CysZ"/>
    <property type="match status" value="1"/>
</dbReference>
<feature type="transmembrane region" description="Helical" evidence="11">
    <location>
        <begin position="26"/>
        <end position="49"/>
    </location>
</feature>
<gene>
    <name evidence="11" type="primary">cysZ</name>
    <name evidence="12" type="ORF">B3C1_16621</name>
</gene>
<name>K2IFC8_9GAMM</name>
<dbReference type="PANTHER" id="PTHR37468">
    <property type="entry name" value="SULFATE TRANSPORTER CYSZ"/>
    <property type="match status" value="1"/>
</dbReference>
<evidence type="ECO:0000256" key="5">
    <source>
        <dbReference type="ARBA" id="ARBA00022605"/>
    </source>
</evidence>
<dbReference type="PANTHER" id="PTHR37468:SF1">
    <property type="entry name" value="SULFATE TRANSPORTER CYSZ"/>
    <property type="match status" value="1"/>
</dbReference>
<dbReference type="eggNOG" id="COG2981">
    <property type="taxonomic scope" value="Bacteria"/>
</dbReference>
<dbReference type="PATRIC" id="fig|745411.4.peg.3274"/>
<evidence type="ECO:0000313" key="12">
    <source>
        <dbReference type="EMBL" id="EKE68671.1"/>
    </source>
</evidence>
<dbReference type="InterPro" id="IPR050480">
    <property type="entry name" value="CysZ-like"/>
</dbReference>